<dbReference type="CDD" id="cd00060">
    <property type="entry name" value="FHA"/>
    <property type="match status" value="1"/>
</dbReference>
<dbReference type="InterPro" id="IPR017441">
    <property type="entry name" value="Protein_kinase_ATP_BS"/>
</dbReference>
<feature type="domain" description="Protein kinase" evidence="9">
    <location>
        <begin position="24"/>
        <end position="294"/>
    </location>
</feature>
<evidence type="ECO:0000259" key="9">
    <source>
        <dbReference type="PROSITE" id="PS50011"/>
    </source>
</evidence>
<dbReference type="PROSITE" id="PS00107">
    <property type="entry name" value="PROTEIN_KINASE_ATP"/>
    <property type="match status" value="1"/>
</dbReference>
<proteinExistence type="inferred from homology"/>
<evidence type="ECO:0000256" key="7">
    <source>
        <dbReference type="PROSITE-ProRule" id="PRU10141"/>
    </source>
</evidence>
<reference evidence="10 11" key="1">
    <citation type="journal article" date="2016" name="Int. J. Syst. Evol. Microbiol.">
        <title>Pontibacter aydingkolensis sp. nov., isolated from soil of a salt lake.</title>
        <authorList>
            <person name="Osman G."/>
            <person name="Zhang T."/>
            <person name="Lou K."/>
            <person name="Gao Y."/>
            <person name="Chang W."/>
            <person name="Lin Q."/>
            <person name="Yang H.M."/>
            <person name="Huo X.D."/>
            <person name="Wang N."/>
        </authorList>
    </citation>
    <scope>NUCLEOTIDE SEQUENCE [LARGE SCALE GENOMIC DNA]</scope>
    <source>
        <strain evidence="10 11">KACC 19255</strain>
    </source>
</reference>
<dbReference type="InterPro" id="IPR008984">
    <property type="entry name" value="SMAD_FHA_dom_sf"/>
</dbReference>
<evidence type="ECO:0000256" key="1">
    <source>
        <dbReference type="ARBA" id="ARBA00010886"/>
    </source>
</evidence>
<dbReference type="EC" id="2.7.11.1" evidence="2"/>
<dbReference type="SUPFAM" id="SSF49879">
    <property type="entry name" value="SMAD/FHA domain"/>
    <property type="match status" value="1"/>
</dbReference>
<sequence>MEATLPQAVELEPMSVVTSGQGEYIVEREIGQGGFGSVYHVRSERGDFALKLTKMWKFTPNERIEYAKRFRQEYEYACLIPGENIVRPYDYDTYLGNPFIVMDYCPNGSLRKRIGEQIEAVELKRIACGILKGLRNMHCEGIIHRDLKPENILFDQENRPKLADFGISASIKSRMTRRNVLGQVKEVFASGVYSPPEQLDYARAFKVMGSTNDTYAFGVLMFETITGGKLPFGNFEDFQADIKGYEGKKRTGNWKREFLADASPEPVWNEIIERCLQFNPEERFQQVDEIIALLSTDNNSAAIKNQENNSGAIMLQVMNGDEIGRFYSLSNLILFSQPDWKLQYNVFANWLNDNFDNDTSWTKENLCVLTIGWYDKEDPFANSIGIAEHFTNYVSGAHATLVHNSQTNKWYLFDGQPVQSMPGILRLPIQIKLSTNGTFINSASLQKGLKELKVNDIISLGDTTLKVVGL</sequence>
<dbReference type="Gene3D" id="1.10.510.10">
    <property type="entry name" value="Transferase(Phosphotransferase) domain 1"/>
    <property type="match status" value="1"/>
</dbReference>
<dbReference type="EMBL" id="JAHYXK010000004">
    <property type="protein sequence ID" value="MBW7466867.1"/>
    <property type="molecule type" value="Genomic_DNA"/>
</dbReference>
<keyword evidence="6 7" id="KW-0067">ATP-binding</keyword>
<dbReference type="CDD" id="cd14014">
    <property type="entry name" value="STKc_PknB_like"/>
    <property type="match status" value="1"/>
</dbReference>
<keyword evidence="11" id="KW-1185">Reference proteome</keyword>
<dbReference type="PROSITE" id="PS50011">
    <property type="entry name" value="PROTEIN_KINASE_DOM"/>
    <property type="match status" value="1"/>
</dbReference>
<evidence type="ECO:0000256" key="5">
    <source>
        <dbReference type="ARBA" id="ARBA00022777"/>
    </source>
</evidence>
<feature type="binding site" evidence="7">
    <location>
        <position position="51"/>
    </location>
    <ligand>
        <name>ATP</name>
        <dbReference type="ChEBI" id="CHEBI:30616"/>
    </ligand>
</feature>
<evidence type="ECO:0000256" key="6">
    <source>
        <dbReference type="ARBA" id="ARBA00022840"/>
    </source>
</evidence>
<evidence type="ECO:0000313" key="10">
    <source>
        <dbReference type="EMBL" id="MBW7466867.1"/>
    </source>
</evidence>
<evidence type="ECO:0000256" key="2">
    <source>
        <dbReference type="ARBA" id="ARBA00012513"/>
    </source>
</evidence>
<dbReference type="RefSeq" id="WP_219876743.1">
    <property type="nucleotide sequence ID" value="NZ_JAHYXK010000004.1"/>
</dbReference>
<keyword evidence="5 10" id="KW-0418">Kinase</keyword>
<dbReference type="InterPro" id="IPR050660">
    <property type="entry name" value="NEK_Ser/Thr_kinase"/>
</dbReference>
<evidence type="ECO:0000313" key="11">
    <source>
        <dbReference type="Proteomes" id="UP000813018"/>
    </source>
</evidence>
<dbReference type="InterPro" id="IPR000253">
    <property type="entry name" value="FHA_dom"/>
</dbReference>
<organism evidence="10 11">
    <name type="scientific">Pontibacter aydingkolensis</name>
    <dbReference type="NCBI Taxonomy" id="1911536"/>
    <lineage>
        <taxon>Bacteria</taxon>
        <taxon>Pseudomonadati</taxon>
        <taxon>Bacteroidota</taxon>
        <taxon>Cytophagia</taxon>
        <taxon>Cytophagales</taxon>
        <taxon>Hymenobacteraceae</taxon>
        <taxon>Pontibacter</taxon>
    </lineage>
</organism>
<evidence type="ECO:0000256" key="3">
    <source>
        <dbReference type="ARBA" id="ARBA00022679"/>
    </source>
</evidence>
<dbReference type="Pfam" id="PF00069">
    <property type="entry name" value="Pkinase"/>
    <property type="match status" value="1"/>
</dbReference>
<dbReference type="InterPro" id="IPR011009">
    <property type="entry name" value="Kinase-like_dom_sf"/>
</dbReference>
<name>A0ABS7CSP3_9BACT</name>
<dbReference type="PROSITE" id="PS50006">
    <property type="entry name" value="FHA_DOMAIN"/>
    <property type="match status" value="1"/>
</dbReference>
<dbReference type="PANTHER" id="PTHR43671:SF13">
    <property type="entry name" value="SERINE_THREONINE-PROTEIN KINASE NEK2"/>
    <property type="match status" value="1"/>
</dbReference>
<dbReference type="SUPFAM" id="SSF56112">
    <property type="entry name" value="Protein kinase-like (PK-like)"/>
    <property type="match status" value="1"/>
</dbReference>
<dbReference type="Pfam" id="PF00498">
    <property type="entry name" value="FHA"/>
    <property type="match status" value="1"/>
</dbReference>
<dbReference type="PROSITE" id="PS00108">
    <property type="entry name" value="PROTEIN_KINASE_ST"/>
    <property type="match status" value="1"/>
</dbReference>
<dbReference type="PANTHER" id="PTHR43671">
    <property type="entry name" value="SERINE/THREONINE-PROTEIN KINASE NEK"/>
    <property type="match status" value="1"/>
</dbReference>
<comment type="similarity">
    <text evidence="1">Belongs to the protein kinase superfamily. NEK Ser/Thr protein kinase family. NIMA subfamily.</text>
</comment>
<dbReference type="Gene3D" id="2.60.200.20">
    <property type="match status" value="1"/>
</dbReference>
<dbReference type="SMART" id="SM00220">
    <property type="entry name" value="S_TKc"/>
    <property type="match status" value="1"/>
</dbReference>
<evidence type="ECO:0000256" key="4">
    <source>
        <dbReference type="ARBA" id="ARBA00022741"/>
    </source>
</evidence>
<accession>A0ABS7CSP3</accession>
<gene>
    <name evidence="10" type="ORF">K0O23_07290</name>
</gene>
<protein>
    <recommendedName>
        <fullName evidence="2">non-specific serine/threonine protein kinase</fullName>
        <ecNumber evidence="2">2.7.11.1</ecNumber>
    </recommendedName>
</protein>
<keyword evidence="4 7" id="KW-0547">Nucleotide-binding</keyword>
<keyword evidence="3" id="KW-0808">Transferase</keyword>
<feature type="domain" description="FHA" evidence="8">
    <location>
        <begin position="369"/>
        <end position="445"/>
    </location>
</feature>
<dbReference type="GO" id="GO:0016301">
    <property type="term" value="F:kinase activity"/>
    <property type="evidence" value="ECO:0007669"/>
    <property type="project" value="UniProtKB-KW"/>
</dbReference>
<dbReference type="Proteomes" id="UP000813018">
    <property type="component" value="Unassembled WGS sequence"/>
</dbReference>
<evidence type="ECO:0000259" key="8">
    <source>
        <dbReference type="PROSITE" id="PS50006"/>
    </source>
</evidence>
<comment type="caution">
    <text evidence="10">The sequence shown here is derived from an EMBL/GenBank/DDBJ whole genome shotgun (WGS) entry which is preliminary data.</text>
</comment>
<dbReference type="InterPro" id="IPR000719">
    <property type="entry name" value="Prot_kinase_dom"/>
</dbReference>
<dbReference type="InterPro" id="IPR008271">
    <property type="entry name" value="Ser/Thr_kinase_AS"/>
</dbReference>